<organism evidence="2">
    <name type="scientific">Mycobacterium triplex</name>
    <dbReference type="NCBI Taxonomy" id="47839"/>
    <lineage>
        <taxon>Bacteria</taxon>
        <taxon>Bacillati</taxon>
        <taxon>Actinomycetota</taxon>
        <taxon>Actinomycetes</taxon>
        <taxon>Mycobacteriales</taxon>
        <taxon>Mycobacteriaceae</taxon>
        <taxon>Mycobacterium</taxon>
        <taxon>Mycobacterium simiae complex</taxon>
    </lineage>
</organism>
<dbReference type="AlphaFoldDB" id="A0A024K4Y6"/>
<dbReference type="Proteomes" id="UP000028880">
    <property type="component" value="Unassembled WGS sequence"/>
</dbReference>
<keyword evidence="2" id="KW-0808">Transferase</keyword>
<dbReference type="InterPro" id="IPR007235">
    <property type="entry name" value="Glyco_trans_28_C"/>
</dbReference>
<evidence type="ECO:0000313" key="2">
    <source>
        <dbReference type="EMBL" id="CDO90558.1"/>
    </source>
</evidence>
<reference evidence="3 4" key="3">
    <citation type="submission" date="2016-01" db="EMBL/GenBank/DDBJ databases">
        <title>The new phylogeny of the genus Mycobacterium.</title>
        <authorList>
            <person name="Tarcisio F."/>
            <person name="Conor M."/>
            <person name="Antonella G."/>
            <person name="Elisabetta G."/>
            <person name="Giulia F.S."/>
            <person name="Sara T."/>
            <person name="Anna F."/>
            <person name="Clotilde B."/>
            <person name="Roberto B."/>
            <person name="Veronica D.S."/>
            <person name="Fabio R."/>
            <person name="Monica P."/>
            <person name="Olivier J."/>
            <person name="Enrico T."/>
            <person name="Nicola S."/>
        </authorList>
    </citation>
    <scope>NUCLEOTIDE SEQUENCE [LARGE SCALE GENOMIC DNA]</scope>
    <source>
        <strain evidence="3 4">DSM 44626</strain>
    </source>
</reference>
<dbReference type="Pfam" id="PF04101">
    <property type="entry name" value="Glyco_tran_28_C"/>
    <property type="match status" value="1"/>
</dbReference>
<dbReference type="EMBL" id="LQPY01000035">
    <property type="protein sequence ID" value="ORX00473.1"/>
    <property type="molecule type" value="Genomic_DNA"/>
</dbReference>
<name>A0A024K4Y6_9MYCO</name>
<dbReference type="eggNOG" id="COG5017">
    <property type="taxonomic scope" value="Bacteria"/>
</dbReference>
<dbReference type="Gene3D" id="3.40.50.2000">
    <property type="entry name" value="Glycogen Phosphorylase B"/>
    <property type="match status" value="1"/>
</dbReference>
<dbReference type="EMBL" id="HG964446">
    <property type="protein sequence ID" value="CDO90558.1"/>
    <property type="molecule type" value="Genomic_DNA"/>
</dbReference>
<dbReference type="STRING" id="47839.BN973_04955"/>
<reference evidence="2" key="2">
    <citation type="submission" date="2014-04" db="EMBL/GenBank/DDBJ databases">
        <authorList>
            <person name="Urmite Genomes U."/>
        </authorList>
    </citation>
    <scope>NUCLEOTIDE SEQUENCE</scope>
    <source>
        <strain evidence="2">DSM 44626</strain>
    </source>
</reference>
<dbReference type="SUPFAM" id="SSF53756">
    <property type="entry name" value="UDP-Glycosyltransferase/glycogen phosphorylase"/>
    <property type="match status" value="1"/>
</dbReference>
<dbReference type="OrthoDB" id="555447at2"/>
<evidence type="ECO:0000313" key="4">
    <source>
        <dbReference type="Proteomes" id="UP000193710"/>
    </source>
</evidence>
<dbReference type="HOGENOM" id="CLU_085408_1_0_11"/>
<proteinExistence type="predicted"/>
<dbReference type="RefSeq" id="WP_051641470.1">
    <property type="nucleotide sequence ID" value="NZ_HG964446.1"/>
</dbReference>
<accession>A0A024K4Y6</accession>
<evidence type="ECO:0000313" key="3">
    <source>
        <dbReference type="EMBL" id="ORX00473.1"/>
    </source>
</evidence>
<sequence>MIFVIMGMEVHPFDRLARAVDELARTGDLGEDFFVQLGTCSYEPRHARFERFLSFGDVCEQVQRASVTITHAGAGSTLLCIEQGKCPVMVPRRSSYGEHVDEHQLPFAAKLEADGSAIVVREMTELSAAIAAARSRSAPGGALDRARELTEWLQAYWQGLSRDRGGGRRSAGPRHR</sequence>
<reference evidence="2" key="1">
    <citation type="journal article" date="2014" name="Genome Announc.">
        <title>Draft Genome Sequence of Mycobacterium triplex DSM 44626.</title>
        <authorList>
            <person name="Sassi M."/>
            <person name="Croce O."/>
            <person name="Robert C."/>
            <person name="Raoult D."/>
            <person name="Drancourt M."/>
        </authorList>
    </citation>
    <scope>NUCLEOTIDE SEQUENCE [LARGE SCALE GENOMIC DNA]</scope>
    <source>
        <strain evidence="2">DSM 44626</strain>
    </source>
</reference>
<feature type="domain" description="Glycosyl transferase family 28 C-terminal" evidence="1">
    <location>
        <begin position="2"/>
        <end position="130"/>
    </location>
</feature>
<protein>
    <submittedName>
        <fullName evidence="2">Glycosyltransferase family 28 protein</fullName>
    </submittedName>
</protein>
<dbReference type="Proteomes" id="UP000193710">
    <property type="component" value="Unassembled WGS sequence"/>
</dbReference>
<gene>
    <name evidence="3" type="ORF">AWC29_24865</name>
    <name evidence="2" type="ORF">BN973_04955</name>
</gene>
<keyword evidence="4" id="KW-1185">Reference proteome</keyword>
<evidence type="ECO:0000259" key="1">
    <source>
        <dbReference type="Pfam" id="PF04101"/>
    </source>
</evidence>
<dbReference type="GO" id="GO:0016758">
    <property type="term" value="F:hexosyltransferase activity"/>
    <property type="evidence" value="ECO:0007669"/>
    <property type="project" value="InterPro"/>
</dbReference>